<feature type="domain" description="Plastocyanin-like" evidence="15">
    <location>
        <begin position="426"/>
        <end position="547"/>
    </location>
</feature>
<keyword evidence="12" id="KW-1015">Disulfide bond</keyword>
<dbReference type="InterPro" id="IPR017760">
    <property type="entry name" value="L-ascorbate_oxidase_pln"/>
</dbReference>
<comment type="subcellular location">
    <subcellularLocation>
        <location evidence="2">Secreted</location>
    </subcellularLocation>
</comment>
<dbReference type="PANTHER" id="PTHR11709:SF394">
    <property type="entry name" value="FI03373P-RELATED"/>
    <property type="match status" value="1"/>
</dbReference>
<dbReference type="OMA" id="CVEANII"/>
<comment type="similarity">
    <text evidence="3">Belongs to the multicopper oxidase family.</text>
</comment>
<evidence type="ECO:0000256" key="8">
    <source>
        <dbReference type="ARBA" id="ARBA00022723"/>
    </source>
</evidence>
<dbReference type="Pfam" id="PF07731">
    <property type="entry name" value="Cu-oxidase_2"/>
    <property type="match status" value="1"/>
</dbReference>
<evidence type="ECO:0000256" key="13">
    <source>
        <dbReference type="ARBA" id="ARBA00048908"/>
    </source>
</evidence>
<name>A0AA38FBA1_TAXCH</name>
<dbReference type="PROSITE" id="PS00080">
    <property type="entry name" value="MULTICOPPER_OXIDASE2"/>
    <property type="match status" value="1"/>
</dbReference>
<keyword evidence="18" id="KW-1185">Reference proteome</keyword>
<dbReference type="FunFam" id="2.60.40.420:FF:000045">
    <property type="entry name" value="Laccase 2"/>
    <property type="match status" value="1"/>
</dbReference>
<comment type="caution">
    <text evidence="17">The sequence shown here is derived from an EMBL/GenBank/DDBJ whole genome shotgun (WGS) entry which is preliminary data.</text>
</comment>
<evidence type="ECO:0000256" key="3">
    <source>
        <dbReference type="ARBA" id="ARBA00010609"/>
    </source>
</evidence>
<keyword evidence="8" id="KW-0479">Metal-binding</keyword>
<evidence type="ECO:0000256" key="10">
    <source>
        <dbReference type="ARBA" id="ARBA00023002"/>
    </source>
</evidence>
<evidence type="ECO:0000259" key="16">
    <source>
        <dbReference type="Pfam" id="PF07732"/>
    </source>
</evidence>
<dbReference type="InterPro" id="IPR045087">
    <property type="entry name" value="Cu-oxidase_fam"/>
</dbReference>
<evidence type="ECO:0000256" key="1">
    <source>
        <dbReference type="ARBA" id="ARBA00001935"/>
    </source>
</evidence>
<dbReference type="InterPro" id="IPR008972">
    <property type="entry name" value="Cupredoxin"/>
</dbReference>
<dbReference type="InterPro" id="IPR033138">
    <property type="entry name" value="Cu_oxidase_CS"/>
</dbReference>
<dbReference type="GO" id="GO:0005507">
    <property type="term" value="F:copper ion binding"/>
    <property type="evidence" value="ECO:0007669"/>
    <property type="project" value="InterPro"/>
</dbReference>
<protein>
    <recommendedName>
        <fullName evidence="6">L-ascorbate oxidase</fullName>
        <ecNumber evidence="5">1.10.3.3</ecNumber>
    </recommendedName>
</protein>
<keyword evidence="7" id="KW-0964">Secreted</keyword>
<dbReference type="InterPro" id="IPR002355">
    <property type="entry name" value="Cu_oxidase_Cu_BS"/>
</dbReference>
<organism evidence="17 18">
    <name type="scientific">Taxus chinensis</name>
    <name type="common">Chinese yew</name>
    <name type="synonym">Taxus wallichiana var. chinensis</name>
    <dbReference type="NCBI Taxonomy" id="29808"/>
    <lineage>
        <taxon>Eukaryota</taxon>
        <taxon>Viridiplantae</taxon>
        <taxon>Streptophyta</taxon>
        <taxon>Embryophyta</taxon>
        <taxon>Tracheophyta</taxon>
        <taxon>Spermatophyta</taxon>
        <taxon>Pinopsida</taxon>
        <taxon>Pinidae</taxon>
        <taxon>Conifers II</taxon>
        <taxon>Cupressales</taxon>
        <taxon>Taxaceae</taxon>
        <taxon>Taxus</taxon>
    </lineage>
</organism>
<evidence type="ECO:0000256" key="5">
    <source>
        <dbReference type="ARBA" id="ARBA00012301"/>
    </source>
</evidence>
<dbReference type="GO" id="GO:0008447">
    <property type="term" value="F:L-ascorbate oxidase activity"/>
    <property type="evidence" value="ECO:0007669"/>
    <property type="project" value="UniProtKB-EC"/>
</dbReference>
<dbReference type="NCBIfam" id="TIGR03388">
    <property type="entry name" value="ascorbase"/>
    <property type="match status" value="1"/>
</dbReference>
<evidence type="ECO:0000256" key="7">
    <source>
        <dbReference type="ARBA" id="ARBA00022525"/>
    </source>
</evidence>
<dbReference type="CDD" id="cd13893">
    <property type="entry name" value="CuRO_3_AAO"/>
    <property type="match status" value="1"/>
</dbReference>
<proteinExistence type="inferred from homology"/>
<dbReference type="PROSITE" id="PS00079">
    <property type="entry name" value="MULTICOPPER_OXIDASE1"/>
    <property type="match status" value="1"/>
</dbReference>
<gene>
    <name evidence="17" type="ORF">KI387_038845</name>
</gene>
<dbReference type="AlphaFoldDB" id="A0AA38FBA1"/>
<evidence type="ECO:0000256" key="12">
    <source>
        <dbReference type="ARBA" id="ARBA00023157"/>
    </source>
</evidence>
<evidence type="ECO:0000256" key="11">
    <source>
        <dbReference type="ARBA" id="ARBA00023008"/>
    </source>
</evidence>
<feature type="domain" description="Plastocyanin-like" evidence="14">
    <location>
        <begin position="165"/>
        <end position="319"/>
    </location>
</feature>
<keyword evidence="10" id="KW-0560">Oxidoreductase</keyword>
<dbReference type="Pfam" id="PF00394">
    <property type="entry name" value="Cu-oxidase"/>
    <property type="match status" value="1"/>
</dbReference>
<evidence type="ECO:0000313" key="18">
    <source>
        <dbReference type="Proteomes" id="UP000824469"/>
    </source>
</evidence>
<evidence type="ECO:0000256" key="6">
    <source>
        <dbReference type="ARBA" id="ARBA00022095"/>
    </source>
</evidence>
<dbReference type="Proteomes" id="UP000824469">
    <property type="component" value="Unassembled WGS sequence"/>
</dbReference>
<dbReference type="InterPro" id="IPR011707">
    <property type="entry name" value="Cu-oxidase-like_N"/>
</dbReference>
<comment type="cofactor">
    <cofactor evidence="1">
        <name>Cu cation</name>
        <dbReference type="ChEBI" id="CHEBI:23378"/>
    </cofactor>
</comment>
<accession>A0AA38FBA1</accession>
<dbReference type="PANTHER" id="PTHR11709">
    <property type="entry name" value="MULTI-COPPER OXIDASE"/>
    <property type="match status" value="1"/>
</dbReference>
<dbReference type="GO" id="GO:0005576">
    <property type="term" value="C:extracellular region"/>
    <property type="evidence" value="ECO:0007669"/>
    <property type="project" value="UniProtKB-SubCell"/>
</dbReference>
<keyword evidence="11" id="KW-0186">Copper</keyword>
<comment type="subunit">
    <text evidence="4">Dimer.</text>
</comment>
<evidence type="ECO:0000259" key="15">
    <source>
        <dbReference type="Pfam" id="PF07731"/>
    </source>
</evidence>
<evidence type="ECO:0000256" key="4">
    <source>
        <dbReference type="ARBA" id="ARBA00011473"/>
    </source>
</evidence>
<dbReference type="InterPro" id="IPR011706">
    <property type="entry name" value="Cu-oxidase_C"/>
</dbReference>
<reference evidence="17 18" key="1">
    <citation type="journal article" date="2021" name="Nat. Plants">
        <title>The Taxus genome provides insights into paclitaxel biosynthesis.</title>
        <authorList>
            <person name="Xiong X."/>
            <person name="Gou J."/>
            <person name="Liao Q."/>
            <person name="Li Y."/>
            <person name="Zhou Q."/>
            <person name="Bi G."/>
            <person name="Li C."/>
            <person name="Du R."/>
            <person name="Wang X."/>
            <person name="Sun T."/>
            <person name="Guo L."/>
            <person name="Liang H."/>
            <person name="Lu P."/>
            <person name="Wu Y."/>
            <person name="Zhang Z."/>
            <person name="Ro D.K."/>
            <person name="Shang Y."/>
            <person name="Huang S."/>
            <person name="Yan J."/>
        </authorList>
    </citation>
    <scope>NUCLEOTIDE SEQUENCE [LARGE SCALE GENOMIC DNA]</scope>
    <source>
        <tissue evidence="17">Leaf</tissue>
    </source>
</reference>
<dbReference type="EC" id="1.10.3.3" evidence="5"/>
<feature type="domain" description="Plastocyanin-like" evidence="16">
    <location>
        <begin position="40"/>
        <end position="152"/>
    </location>
</feature>
<dbReference type="SUPFAM" id="SSF49503">
    <property type="entry name" value="Cupredoxins"/>
    <property type="match status" value="3"/>
</dbReference>
<dbReference type="InterPro" id="IPR034267">
    <property type="entry name" value="CuRO_3_AAO"/>
</dbReference>
<dbReference type="Pfam" id="PF07732">
    <property type="entry name" value="Cu-oxidase_3"/>
    <property type="match status" value="1"/>
</dbReference>
<evidence type="ECO:0000256" key="2">
    <source>
        <dbReference type="ARBA" id="ARBA00004613"/>
    </source>
</evidence>
<sequence length="569" mass="63072">MTGKIFLVLEPASISYLVLLLALMSFSVEAKVRFHKWKLNYQTWAPDCVEANIISINGEYPGPTIRALEGDTVVVQLENLMPTENVVIHWHGIRQRGSPWDDGTASMSQCAINAGETYVYKFVVDRPGTYFYHGHYGLQRSAGLYGSLIVDAAGKEPFTYHGELSIVLNDWWHKSTYEQAVGLSSNPFVWVGEPQSLLIEGRGKYNCSATSKSCNATNTQCSPYILPVQPGNTYRLRIASVASLSALNFLIQGHKMTVVEADGHYVEPVEVDNLDVYSGESYSVLITANQDHSQNYWAGVNVRGRQPKTPTGVAVLNYLPNPSARLPAAAPPQSPLWNDYAYSRALAKKFVALKGYEELPPLQSHRQLILLNTQNKINGYTKWAINNISLLPPPTPYLAAMKYKIKGAYDTTPPPDVYTPRTYNISIPPPNPNAVEGNGVYVFKSNSVVDVILQNANTLTANNSEIHPWHLHGHAFWILGYGEGAFDPAKDTKNYNTENPPLRNTVPLFPYGWTALRFKADNPGVWAFHCHLEAHLFMGMGVMFAEGIEQVGRLPSAAMGCGLTKDKIH</sequence>
<dbReference type="Gene3D" id="2.60.40.420">
    <property type="entry name" value="Cupredoxins - blue copper proteins"/>
    <property type="match status" value="3"/>
</dbReference>
<dbReference type="EMBL" id="JAHRHJ020000011">
    <property type="protein sequence ID" value="KAH9295257.1"/>
    <property type="molecule type" value="Genomic_DNA"/>
</dbReference>
<dbReference type="InterPro" id="IPR001117">
    <property type="entry name" value="Cu-oxidase_2nd"/>
</dbReference>
<evidence type="ECO:0000259" key="14">
    <source>
        <dbReference type="Pfam" id="PF00394"/>
    </source>
</evidence>
<evidence type="ECO:0000313" key="17">
    <source>
        <dbReference type="EMBL" id="KAH9295257.1"/>
    </source>
</evidence>
<keyword evidence="9" id="KW-0677">Repeat</keyword>
<comment type="catalytic activity">
    <reaction evidence="13">
        <text>4 L-ascorbate + O2 = 4 monodehydro-L-ascorbate radical + 2 H2O</text>
        <dbReference type="Rhea" id="RHEA:30243"/>
        <dbReference type="ChEBI" id="CHEBI:15377"/>
        <dbReference type="ChEBI" id="CHEBI:15379"/>
        <dbReference type="ChEBI" id="CHEBI:38290"/>
        <dbReference type="ChEBI" id="CHEBI:59513"/>
        <dbReference type="EC" id="1.10.3.3"/>
    </reaction>
</comment>
<evidence type="ECO:0000256" key="9">
    <source>
        <dbReference type="ARBA" id="ARBA00022737"/>
    </source>
</evidence>